<evidence type="ECO:0000256" key="1">
    <source>
        <dbReference type="SAM" id="MobiDB-lite"/>
    </source>
</evidence>
<protein>
    <submittedName>
        <fullName evidence="3">Uncharacterized protein LOC100898752</fullName>
    </submittedName>
</protein>
<organism evidence="2 3">
    <name type="scientific">Galendromus occidentalis</name>
    <name type="common">western predatory mite</name>
    <dbReference type="NCBI Taxonomy" id="34638"/>
    <lineage>
        <taxon>Eukaryota</taxon>
        <taxon>Metazoa</taxon>
        <taxon>Ecdysozoa</taxon>
        <taxon>Arthropoda</taxon>
        <taxon>Chelicerata</taxon>
        <taxon>Arachnida</taxon>
        <taxon>Acari</taxon>
        <taxon>Parasitiformes</taxon>
        <taxon>Mesostigmata</taxon>
        <taxon>Gamasina</taxon>
        <taxon>Phytoseioidea</taxon>
        <taxon>Phytoseiidae</taxon>
        <taxon>Typhlodrominae</taxon>
        <taxon>Galendromus</taxon>
    </lineage>
</organism>
<keyword evidence="2" id="KW-1185">Reference proteome</keyword>
<reference evidence="3" key="1">
    <citation type="submission" date="2025-08" db="UniProtKB">
        <authorList>
            <consortium name="RefSeq"/>
        </authorList>
    </citation>
    <scope>IDENTIFICATION</scope>
</reference>
<name>A0AAJ6QTJ0_9ACAR</name>
<sequence length="107" mass="12527">MLWSGRSSEERRRQQLHTERKHRRDRAGAHITTIMGLREGDHKLNKIPRAYRLDHQRENPKDIVTKGTAGIVSQDENPVPWMRGVELDNSLFHRSRTVVGRIDIVVR</sequence>
<dbReference type="KEGG" id="goe:100898752"/>
<evidence type="ECO:0000313" key="3">
    <source>
        <dbReference type="RefSeq" id="XP_003743620.1"/>
    </source>
</evidence>
<dbReference type="RefSeq" id="XP_003743620.1">
    <property type="nucleotide sequence ID" value="XM_003743572.1"/>
</dbReference>
<gene>
    <name evidence="3" type="primary">LOC100898752</name>
</gene>
<dbReference type="Proteomes" id="UP000694867">
    <property type="component" value="Unplaced"/>
</dbReference>
<feature type="region of interest" description="Disordered" evidence="1">
    <location>
        <begin position="1"/>
        <end position="28"/>
    </location>
</feature>
<accession>A0AAJ6QTJ0</accession>
<feature type="compositionally biased region" description="Basic and acidic residues" evidence="1">
    <location>
        <begin position="7"/>
        <end position="18"/>
    </location>
</feature>
<dbReference type="AlphaFoldDB" id="A0AAJ6QTJ0"/>
<proteinExistence type="predicted"/>
<evidence type="ECO:0000313" key="2">
    <source>
        <dbReference type="Proteomes" id="UP000694867"/>
    </source>
</evidence>
<dbReference type="GeneID" id="100898752"/>